<feature type="region of interest" description="Disordered" evidence="1">
    <location>
        <begin position="67"/>
        <end position="89"/>
    </location>
</feature>
<comment type="caution">
    <text evidence="3">The sequence shown here is derived from an EMBL/GenBank/DDBJ whole genome shotgun (WGS) entry which is preliminary data.</text>
</comment>
<evidence type="ECO:0000313" key="4">
    <source>
        <dbReference type="Proteomes" id="UP000305778"/>
    </source>
</evidence>
<keyword evidence="4" id="KW-1185">Reference proteome</keyword>
<dbReference type="AlphaFoldDB" id="A0A4U0SW15"/>
<protein>
    <submittedName>
        <fullName evidence="3">DUF4387 domain-containing protein</fullName>
    </submittedName>
</protein>
<feature type="compositionally biased region" description="Basic and acidic residues" evidence="1">
    <location>
        <begin position="78"/>
        <end position="89"/>
    </location>
</feature>
<organism evidence="3 4">
    <name type="scientific">Actinacidiphila oryziradicis</name>
    <dbReference type="NCBI Taxonomy" id="2571141"/>
    <lineage>
        <taxon>Bacteria</taxon>
        <taxon>Bacillati</taxon>
        <taxon>Actinomycetota</taxon>
        <taxon>Actinomycetes</taxon>
        <taxon>Kitasatosporales</taxon>
        <taxon>Streptomycetaceae</taxon>
        <taxon>Actinacidiphila</taxon>
    </lineage>
</organism>
<gene>
    <name evidence="3" type="ORF">FCI23_05260</name>
</gene>
<proteinExistence type="predicted"/>
<dbReference type="InterPro" id="IPR025496">
    <property type="entry name" value="DUF4387"/>
</dbReference>
<reference evidence="3 4" key="1">
    <citation type="submission" date="2019-04" db="EMBL/GenBank/DDBJ databases">
        <title>Streptomyces oryziradicis sp. nov., a novel actinomycete isolated from rhizosphere soil of rice (Oryza sativa L.).</title>
        <authorList>
            <person name="Li C."/>
        </authorList>
    </citation>
    <scope>NUCLEOTIDE SEQUENCE [LARGE SCALE GENOMIC DNA]</scope>
    <source>
        <strain evidence="3 4">NEAU-C40</strain>
    </source>
</reference>
<dbReference type="Proteomes" id="UP000305778">
    <property type="component" value="Unassembled WGS sequence"/>
</dbReference>
<dbReference type="EMBL" id="SUMC01000003">
    <property type="protein sequence ID" value="TKA12841.1"/>
    <property type="molecule type" value="Genomic_DNA"/>
</dbReference>
<feature type="domain" description="DUF4387" evidence="2">
    <location>
        <begin position="19"/>
        <end position="70"/>
    </location>
</feature>
<dbReference type="OrthoDB" id="3296885at2"/>
<dbReference type="Pfam" id="PF14330">
    <property type="entry name" value="DUF4387"/>
    <property type="match status" value="1"/>
</dbReference>
<evidence type="ECO:0000259" key="2">
    <source>
        <dbReference type="Pfam" id="PF14330"/>
    </source>
</evidence>
<evidence type="ECO:0000313" key="3">
    <source>
        <dbReference type="EMBL" id="TKA12841.1"/>
    </source>
</evidence>
<accession>A0A4U0SW15</accession>
<name>A0A4U0SW15_9ACTN</name>
<evidence type="ECO:0000256" key="1">
    <source>
        <dbReference type="SAM" id="MobiDB-lite"/>
    </source>
</evidence>
<sequence length="89" mass="9896">MERAPDPHQGAGAISAIRASIRALYGADPDRILIVHHDRAQAIKVSMPRPVRQGDLADCDSYGGQQYAPWWTSKSRHRPPDHTRCPGTR</sequence>